<protein>
    <submittedName>
        <fullName evidence="1">Uncharacterized protein</fullName>
    </submittedName>
</protein>
<keyword evidence="2" id="KW-1185">Reference proteome</keyword>
<gene>
    <name evidence="1" type="ORF">D5R40_04415</name>
</gene>
<dbReference type="AlphaFoldDB" id="A0A3N6PJ39"/>
<comment type="caution">
    <text evidence="1">The sequence shown here is derived from an EMBL/GenBank/DDBJ whole genome shotgun (WGS) entry which is preliminary data.</text>
</comment>
<name>A0A3N6PJ39_9CYAN</name>
<accession>A0A3N6PJ39</accession>
<sequence length="376" mass="43935">MQTFYQLKSLFIKVPFQEIENEFNELPKNVISGLNQQIQALPCHPKYVKILQSTLEEALCQWQENPEANELVILSSSIEPLSQIIQTALVNWSHESVKDIKLLSWSNRPKDFLKIVSKLQNDLGLSARLDVDGNSGKFQELIVIPCLEFCFLRHIHGLDGIEFLRNRIFQDNSRFWLIGCNSLTWQYLDYIYNINSYFEKTLLLPTMTGEELMEWLTPVFTKMEFQKNDLDEEKQVAKMQEYFDYLSHTSQGLSSAASQLWLKSLSMINTENLDSQETEKENILVEYHQIKSLDLPELSSSDRYLLFSMLLHKEINLSHLALSLGESESRIQFQIQKLLSMGVIQRLNNLLTIHPTYYPKLRKHLKNYNFITDLIE</sequence>
<proteinExistence type="predicted"/>
<reference evidence="1 2" key="1">
    <citation type="journal article" date="2018" name="ACS Chem. Biol.">
        <title>Ketoreductase domain dysfunction expands chemodiversity: malyngamide biosynthesis in the cyanobacterium Okeania hirsuta.</title>
        <authorList>
            <person name="Moss N.A."/>
            <person name="Leao T."/>
            <person name="Rankin M."/>
            <person name="McCullough T.M."/>
            <person name="Qu P."/>
            <person name="Korobeynikov A."/>
            <person name="Smith J.L."/>
            <person name="Gerwick L."/>
            <person name="Gerwick W.H."/>
        </authorList>
    </citation>
    <scope>NUCLEOTIDE SEQUENCE [LARGE SCALE GENOMIC DNA]</scope>
    <source>
        <strain evidence="1 2">PAB10Feb10-1</strain>
    </source>
</reference>
<dbReference type="RefSeq" id="WP_124146254.1">
    <property type="nucleotide sequence ID" value="NZ_CAWOKI010000147.1"/>
</dbReference>
<evidence type="ECO:0000313" key="1">
    <source>
        <dbReference type="EMBL" id="RQH53417.1"/>
    </source>
</evidence>
<evidence type="ECO:0000313" key="2">
    <source>
        <dbReference type="Proteomes" id="UP000269154"/>
    </source>
</evidence>
<dbReference type="OrthoDB" id="525862at2"/>
<dbReference type="EMBL" id="RCBY01000014">
    <property type="protein sequence ID" value="RQH53417.1"/>
    <property type="molecule type" value="Genomic_DNA"/>
</dbReference>
<dbReference type="Proteomes" id="UP000269154">
    <property type="component" value="Unassembled WGS sequence"/>
</dbReference>
<organism evidence="1 2">
    <name type="scientific">Okeania hirsuta</name>
    <dbReference type="NCBI Taxonomy" id="1458930"/>
    <lineage>
        <taxon>Bacteria</taxon>
        <taxon>Bacillati</taxon>
        <taxon>Cyanobacteriota</taxon>
        <taxon>Cyanophyceae</taxon>
        <taxon>Oscillatoriophycideae</taxon>
        <taxon>Oscillatoriales</taxon>
        <taxon>Microcoleaceae</taxon>
        <taxon>Okeania</taxon>
    </lineage>
</organism>